<accession>A0AA44U6N1</accession>
<sequence length="445" mass="45479">MQKTRCQTPLSPSEINNLIEALHQGVTPATGCTEPIALAYAAARAKRALGSDAKQLDSLHIDARVSPNIMKNGMAVMVPGTGRPGLEIAAAVGALAGNPDAGLAVLADVSEDAAEKARHLVDSGVVELTVADVDDDLYAETVLHLDGHHARACIAGDHTNVFLVSRDDEVLESKERPAAGHVPPTAALLQGLSLAKIYDFATTVDIELIEFITEAERLNNALVDAGRDGSYGIGEGAAILGSIDRGMASDDLCTRMTAYTAAASDARMGGAPLPAMTNSGSGNQGIVATVPVTVAADYAGVDHERRVRALALSHAVALYAHAGLPVLSAFCAATTAAMGAAAGICLVLDGSYSAVERAVASMTGDVVGMVCDGAGCSCALKVSASANAAGRAALLSLAGRRVPGTNRLVHDDVDAAIRGIGRLGTEGMKQTDPEILSLMMAKQTV</sequence>
<evidence type="ECO:0000313" key="3">
    <source>
        <dbReference type="EMBL" id="PHJ28434.1"/>
    </source>
</evidence>
<dbReference type="GO" id="GO:0019450">
    <property type="term" value="P:L-cysteine catabolic process to pyruvate"/>
    <property type="evidence" value="ECO:0007669"/>
    <property type="project" value="TreeGrafter"/>
</dbReference>
<dbReference type="InterPro" id="IPR021144">
    <property type="entry name" value="UPF0597"/>
</dbReference>
<reference evidence="3 4" key="1">
    <citation type="submission" date="2017-02" db="EMBL/GenBank/DDBJ databases">
        <title>Prevalence of linear plasmids in Propionibacterium acnes isolates obtained from cancerous prostatic tissue.</title>
        <authorList>
            <person name="Davidsson S."/>
            <person name="Bruggemann H."/>
        </authorList>
    </citation>
    <scope>NUCLEOTIDE SEQUENCE [LARGE SCALE GENOMIC DNA]</scope>
    <source>
        <strain evidence="3 4">09-9</strain>
    </source>
</reference>
<dbReference type="PANTHER" id="PTHR30501:SF2">
    <property type="entry name" value="UPF0597 PROTEIN YHAM"/>
    <property type="match status" value="1"/>
</dbReference>
<dbReference type="InterPro" id="IPR005130">
    <property type="entry name" value="Ser_deHydtase-like_asu"/>
</dbReference>
<dbReference type="Pfam" id="PF03313">
    <property type="entry name" value="SDH_alpha"/>
    <property type="match status" value="1"/>
</dbReference>
<organism evidence="3 4">
    <name type="scientific">Cutibacterium acnes</name>
    <name type="common">Propionibacterium acnes</name>
    <dbReference type="NCBI Taxonomy" id="1747"/>
    <lineage>
        <taxon>Bacteria</taxon>
        <taxon>Bacillati</taxon>
        <taxon>Actinomycetota</taxon>
        <taxon>Actinomycetes</taxon>
        <taxon>Propionibacteriales</taxon>
        <taxon>Propionibacteriaceae</taxon>
        <taxon>Cutibacterium</taxon>
    </lineage>
</organism>
<feature type="domain" description="Serine dehydratase-like alpha subunit" evidence="2">
    <location>
        <begin position="102"/>
        <end position="436"/>
    </location>
</feature>
<evidence type="ECO:0000259" key="2">
    <source>
        <dbReference type="Pfam" id="PF03313"/>
    </source>
</evidence>
<name>A0AA44U6N1_CUTAC</name>
<evidence type="ECO:0000313" key="4">
    <source>
        <dbReference type="Proteomes" id="UP000223982"/>
    </source>
</evidence>
<protein>
    <recommendedName>
        <fullName evidence="1">UPF0597 protein APS60_01155</fullName>
    </recommendedName>
</protein>
<evidence type="ECO:0000256" key="1">
    <source>
        <dbReference type="HAMAP-Rule" id="MF_01845"/>
    </source>
</evidence>
<dbReference type="HAMAP" id="MF_01845">
    <property type="entry name" value="UPF0597"/>
    <property type="match status" value="1"/>
</dbReference>
<dbReference type="AlphaFoldDB" id="A0AA44U6N1"/>
<dbReference type="GO" id="GO:0080146">
    <property type="term" value="F:L-cysteine desulfhydrase activity"/>
    <property type="evidence" value="ECO:0007669"/>
    <property type="project" value="TreeGrafter"/>
</dbReference>
<gene>
    <name evidence="3" type="ORF">APS60_01155</name>
</gene>
<proteinExistence type="inferred from homology"/>
<comment type="caution">
    <text evidence="3">The sequence shown here is derived from an EMBL/GenBank/DDBJ whole genome shotgun (WGS) entry which is preliminary data.</text>
</comment>
<comment type="similarity">
    <text evidence="1">Belongs to the UPF0597 family.</text>
</comment>
<dbReference type="PIRSF" id="PIRSF006054">
    <property type="entry name" value="UCP006054"/>
    <property type="match status" value="1"/>
</dbReference>
<dbReference type="EMBL" id="LKVB01000002">
    <property type="protein sequence ID" value="PHJ28434.1"/>
    <property type="molecule type" value="Genomic_DNA"/>
</dbReference>
<dbReference type="PANTHER" id="PTHR30501">
    <property type="entry name" value="UPF0597 PROTEIN YHAM"/>
    <property type="match status" value="1"/>
</dbReference>
<dbReference type="Proteomes" id="UP000223982">
    <property type="component" value="Unassembled WGS sequence"/>
</dbReference>